<feature type="domain" description="TIR" evidence="9">
    <location>
        <begin position="12"/>
        <end position="176"/>
    </location>
</feature>
<dbReference type="InterPro" id="IPR027417">
    <property type="entry name" value="P-loop_NTPase"/>
</dbReference>
<dbReference type="PROSITE" id="PS50104">
    <property type="entry name" value="TIR"/>
    <property type="match status" value="1"/>
</dbReference>
<dbReference type="PANTHER" id="PTHR11017">
    <property type="entry name" value="LEUCINE-RICH REPEAT-CONTAINING PROTEIN"/>
    <property type="match status" value="1"/>
</dbReference>
<dbReference type="EMBL" id="JBANAX010000584">
    <property type="protein sequence ID" value="KAL1201663.1"/>
    <property type="molecule type" value="Genomic_DNA"/>
</dbReference>
<keyword evidence="2" id="KW-0433">Leucine-rich repeat</keyword>
<dbReference type="Pfam" id="PF07725">
    <property type="entry name" value="LRR_3"/>
    <property type="match status" value="1"/>
</dbReference>
<organism evidence="10 11">
    <name type="scientific">Cardamine amara subsp. amara</name>
    <dbReference type="NCBI Taxonomy" id="228776"/>
    <lineage>
        <taxon>Eukaryota</taxon>
        <taxon>Viridiplantae</taxon>
        <taxon>Streptophyta</taxon>
        <taxon>Embryophyta</taxon>
        <taxon>Tracheophyta</taxon>
        <taxon>Spermatophyta</taxon>
        <taxon>Magnoliopsida</taxon>
        <taxon>eudicotyledons</taxon>
        <taxon>Gunneridae</taxon>
        <taxon>Pentapetalae</taxon>
        <taxon>rosids</taxon>
        <taxon>malvids</taxon>
        <taxon>Brassicales</taxon>
        <taxon>Brassicaceae</taxon>
        <taxon>Cardamineae</taxon>
        <taxon>Cardamine</taxon>
    </lineage>
</organism>
<keyword evidence="11" id="KW-1185">Reference proteome</keyword>
<evidence type="ECO:0000256" key="2">
    <source>
        <dbReference type="ARBA" id="ARBA00022614"/>
    </source>
</evidence>
<evidence type="ECO:0000256" key="6">
    <source>
        <dbReference type="ARBA" id="ARBA00023027"/>
    </source>
</evidence>
<accession>A0ABD1A497</accession>
<feature type="compositionally biased region" description="Polar residues" evidence="8">
    <location>
        <begin position="1059"/>
        <end position="1099"/>
    </location>
</feature>
<dbReference type="Gene3D" id="3.40.50.300">
    <property type="entry name" value="P-loop containing nucleotide triphosphate hydrolases"/>
    <property type="match status" value="1"/>
</dbReference>
<dbReference type="Proteomes" id="UP001558713">
    <property type="component" value="Unassembled WGS sequence"/>
</dbReference>
<dbReference type="InterPro" id="IPR011713">
    <property type="entry name" value="Leu-rich_rpt_3"/>
</dbReference>
<dbReference type="SUPFAM" id="SSF46785">
    <property type="entry name" value="Winged helix' DNA-binding domain"/>
    <property type="match status" value="1"/>
</dbReference>
<keyword evidence="5" id="KW-0611">Plant defense</keyword>
<dbReference type="Gene3D" id="3.80.10.10">
    <property type="entry name" value="Ribonuclease Inhibitor"/>
    <property type="match status" value="2"/>
</dbReference>
<proteinExistence type="predicted"/>
<evidence type="ECO:0000256" key="4">
    <source>
        <dbReference type="ARBA" id="ARBA00022801"/>
    </source>
</evidence>
<dbReference type="Pfam" id="PF23282">
    <property type="entry name" value="WHD_ROQ1"/>
    <property type="match status" value="1"/>
</dbReference>
<feature type="compositionally biased region" description="Acidic residues" evidence="8">
    <location>
        <begin position="1117"/>
        <end position="1127"/>
    </location>
</feature>
<evidence type="ECO:0000313" key="10">
    <source>
        <dbReference type="EMBL" id="KAL1201663.1"/>
    </source>
</evidence>
<dbReference type="SMART" id="SM00255">
    <property type="entry name" value="TIR"/>
    <property type="match status" value="1"/>
</dbReference>
<dbReference type="FunFam" id="3.80.10.10:FF:000386">
    <property type="entry name" value="Disease resistance protein RPS4"/>
    <property type="match status" value="1"/>
</dbReference>
<dbReference type="SUPFAM" id="SSF52058">
    <property type="entry name" value="L domain-like"/>
    <property type="match status" value="1"/>
</dbReference>
<dbReference type="Pfam" id="PF00931">
    <property type="entry name" value="NB-ARC"/>
    <property type="match status" value="1"/>
</dbReference>
<reference evidence="10 11" key="1">
    <citation type="submission" date="2024-04" db="EMBL/GenBank/DDBJ databases">
        <title>Genome assembly C_amara_ONT_v2.</title>
        <authorList>
            <person name="Yant L."/>
            <person name="Moore C."/>
            <person name="Slenker M."/>
        </authorList>
    </citation>
    <scope>NUCLEOTIDE SEQUENCE [LARGE SCALE GENOMIC DNA]</scope>
    <source>
        <tissue evidence="10">Leaf</tissue>
    </source>
</reference>
<dbReference type="SMART" id="SM00382">
    <property type="entry name" value="AAA"/>
    <property type="match status" value="1"/>
</dbReference>
<dbReference type="EC" id="3.2.2.6" evidence="1"/>
<dbReference type="InterPro" id="IPR000157">
    <property type="entry name" value="TIR_dom"/>
</dbReference>
<dbReference type="InterPro" id="IPR002182">
    <property type="entry name" value="NB-ARC"/>
</dbReference>
<dbReference type="GO" id="GO:0006952">
    <property type="term" value="P:defense response"/>
    <property type="evidence" value="ECO:0007669"/>
    <property type="project" value="UniProtKB-KW"/>
</dbReference>
<dbReference type="FunFam" id="3.40.50.300:FF:001002">
    <property type="entry name" value="Disease resistance protein (TIR-NBS-LRR class)"/>
    <property type="match status" value="1"/>
</dbReference>
<dbReference type="InterPro" id="IPR042197">
    <property type="entry name" value="Apaf_helical"/>
</dbReference>
<name>A0ABD1A497_CARAN</name>
<dbReference type="InterPro" id="IPR003593">
    <property type="entry name" value="AAA+_ATPase"/>
</dbReference>
<dbReference type="InterPro" id="IPR044974">
    <property type="entry name" value="Disease_R_plants"/>
</dbReference>
<evidence type="ECO:0000256" key="5">
    <source>
        <dbReference type="ARBA" id="ARBA00022821"/>
    </source>
</evidence>
<dbReference type="InterPro" id="IPR035897">
    <property type="entry name" value="Toll_tir_struct_dom_sf"/>
</dbReference>
<dbReference type="AlphaFoldDB" id="A0ABD1A497"/>
<keyword evidence="3" id="KW-0677">Repeat</keyword>
<dbReference type="FunFam" id="3.40.50.10140:FF:000007">
    <property type="entry name" value="Disease resistance protein (TIR-NBS-LRR class)"/>
    <property type="match status" value="1"/>
</dbReference>
<keyword evidence="6" id="KW-0520">NAD</keyword>
<gene>
    <name evidence="10" type="ORF">V5N11_006206</name>
</gene>
<dbReference type="FunFam" id="1.10.8.430:FF:000002">
    <property type="entry name" value="Disease resistance protein (TIR-NBS-LRR class)"/>
    <property type="match status" value="1"/>
</dbReference>
<evidence type="ECO:0000256" key="7">
    <source>
        <dbReference type="ARBA" id="ARBA00047304"/>
    </source>
</evidence>
<protein>
    <recommendedName>
        <fullName evidence="1">ADP-ribosyl cyclase/cyclic ADP-ribose hydrolase</fullName>
        <ecNumber evidence="1">3.2.2.6</ecNumber>
    </recommendedName>
</protein>
<evidence type="ECO:0000313" key="11">
    <source>
        <dbReference type="Proteomes" id="UP001558713"/>
    </source>
</evidence>
<sequence length="1167" mass="131647">MASSSSTVTQIRRYHVFPSFHGPDVRRGFLSHLHTHFAIKGITTFKDQSIERGHTIGPELVQAIRESRVSIVVLSKKYASSSWCLDELVEIFKCKEHLDQIVMTIFYEIDPSDVRKQMGDFGKAFEKTCQGKSEKVKQRWRKALIYVANIAGEHSLNWANEAEMIQQVATDVSKKLNVTPSRDFEGIVGLEAHLRKLESLLCLECDEVKMIGIWGPAGIGKTTIARALYNQLSSSYQFICFMGNLRGVGIYKSIMDDYDLKLSLQNKLLSKILNQKDMRVHHLGAIKEWLQDQRVLIVLDDVDDVEQLMVLAKELSWFGSGSRIIVTTKDKKILKAHGINDIYQVDFPSKKEALEILCLSAFKQSSVPDGFDELANKVANLCSDLPLGLCVVGASLRGESKQEWENQLSRLETCLDRKIEQVLRVGYDKLLKNDQSLFLHIAFLFNNEIVGHVTTMLSGSNLDVTNGLDTLASKSLLHISTNGRIVMHYLLQQLGRQIVLEQSNEPGRRQFLVEVEEIRDVLENETGTGSVIGMSFDTSKIENNCKFSVGKKAFEGMRNLRFLRIYKSWIGGEVTLQIPEDMKYLPRLRLLHWDSYPRKSLPPTFQPECLVELHMSSSNLEKLWGGIEPLHSLKSIDLSHSYRLKEIPNLLNATNLETLTLAYCSSLVELPSSVRNLHKLEKLIMGCCKKLRVIPTNINLASLEEVDMSHCLRLRSFPDISMNIRHLDVGHTKIEEVPSSIRNLHKLKKLKMGSCKKLRVIPTNINLASLEEVNMSYCSRLRSFPDISSNVTKLSVKLTKIKYVPPSMARWYRLECLEIGSRSLKTLTHVSLSVRKLDLSKSDIEMIPDCVIGLLHLVDLIIEKCPKLVSIPALSPSLEFLNANECVSLKRVCWSFHNQTKILSFYNCLKLDEEARRGIIQQSIHDYICLPGKEIPAEFTHKATGKSMAIPLAPGGEATFYAISRFKACVLLSPIKDYRYLGISCRLRSKGGVTINRIYSSARLSDLFPRSEHLFIFSGDLCYEGEVTMSEIIFEFSCRDNDDKIMECGVQIMTEEAEGSSSSQVDNFETKSSSSELDYYESGSSSSDVDYYESGSSNGEVDYYESGGNNHHHTDGDGDGDGDEDYEAAGFKLSQDENISTSKHTGFWSWLRKLGHFSNFLAPSPSS</sequence>
<dbReference type="InterPro" id="IPR058192">
    <property type="entry name" value="WHD_ROQ1-like"/>
</dbReference>
<dbReference type="Pfam" id="PF01582">
    <property type="entry name" value="TIR"/>
    <property type="match status" value="1"/>
</dbReference>
<dbReference type="InterPro" id="IPR036390">
    <property type="entry name" value="WH_DNA-bd_sf"/>
</dbReference>
<feature type="region of interest" description="Disordered" evidence="8">
    <location>
        <begin position="1056"/>
        <end position="1127"/>
    </location>
</feature>
<comment type="caution">
    <text evidence="10">The sequence shown here is derived from an EMBL/GenBank/DDBJ whole genome shotgun (WGS) entry which is preliminary data.</text>
</comment>
<dbReference type="SUPFAM" id="SSF52200">
    <property type="entry name" value="Toll/Interleukin receptor TIR domain"/>
    <property type="match status" value="1"/>
</dbReference>
<dbReference type="InterPro" id="IPR032675">
    <property type="entry name" value="LRR_dom_sf"/>
</dbReference>
<dbReference type="PANTHER" id="PTHR11017:SF291">
    <property type="entry name" value="ADP-RIBOSYL CYCLASE_CYCLIC ADP-RIBOSE HYDROLASE-RELATED"/>
    <property type="match status" value="1"/>
</dbReference>
<evidence type="ECO:0000256" key="3">
    <source>
        <dbReference type="ARBA" id="ARBA00022737"/>
    </source>
</evidence>
<dbReference type="SUPFAM" id="SSF52540">
    <property type="entry name" value="P-loop containing nucleoside triphosphate hydrolases"/>
    <property type="match status" value="1"/>
</dbReference>
<evidence type="ECO:0000259" key="9">
    <source>
        <dbReference type="PROSITE" id="PS50104"/>
    </source>
</evidence>
<dbReference type="Gene3D" id="1.10.8.430">
    <property type="entry name" value="Helical domain of apoptotic protease-activating factors"/>
    <property type="match status" value="1"/>
</dbReference>
<comment type="catalytic activity">
    <reaction evidence="7">
        <text>NAD(+) + H2O = ADP-D-ribose + nicotinamide + H(+)</text>
        <dbReference type="Rhea" id="RHEA:16301"/>
        <dbReference type="ChEBI" id="CHEBI:15377"/>
        <dbReference type="ChEBI" id="CHEBI:15378"/>
        <dbReference type="ChEBI" id="CHEBI:17154"/>
        <dbReference type="ChEBI" id="CHEBI:57540"/>
        <dbReference type="ChEBI" id="CHEBI:57967"/>
        <dbReference type="EC" id="3.2.2.6"/>
    </reaction>
    <physiologicalReaction direction="left-to-right" evidence="7">
        <dbReference type="Rhea" id="RHEA:16302"/>
    </physiologicalReaction>
</comment>
<evidence type="ECO:0000256" key="1">
    <source>
        <dbReference type="ARBA" id="ARBA00011982"/>
    </source>
</evidence>
<keyword evidence="4" id="KW-0378">Hydrolase</keyword>
<evidence type="ECO:0000256" key="8">
    <source>
        <dbReference type="SAM" id="MobiDB-lite"/>
    </source>
</evidence>
<dbReference type="PRINTS" id="PR00364">
    <property type="entry name" value="DISEASERSIST"/>
</dbReference>
<dbReference type="Gene3D" id="3.40.50.10140">
    <property type="entry name" value="Toll/interleukin-1 receptor homology (TIR) domain"/>
    <property type="match status" value="1"/>
</dbReference>
<dbReference type="GO" id="GO:0061809">
    <property type="term" value="F:NAD+ nucleosidase activity, cyclic ADP-ribose generating"/>
    <property type="evidence" value="ECO:0007669"/>
    <property type="project" value="UniProtKB-EC"/>
</dbReference>